<keyword evidence="2 4" id="KW-0472">Membrane</keyword>
<feature type="compositionally biased region" description="Low complexity" evidence="3">
    <location>
        <begin position="50"/>
        <end position="60"/>
    </location>
</feature>
<keyword evidence="4" id="KW-1133">Transmembrane helix</keyword>
<dbReference type="GO" id="GO:0016020">
    <property type="term" value="C:membrane"/>
    <property type="evidence" value="ECO:0007669"/>
    <property type="project" value="UniProtKB-SubCell"/>
</dbReference>
<evidence type="ECO:0000256" key="3">
    <source>
        <dbReference type="SAM" id="MobiDB-lite"/>
    </source>
</evidence>
<evidence type="ECO:0000256" key="2">
    <source>
        <dbReference type="ARBA" id="ARBA00023136"/>
    </source>
</evidence>
<feature type="compositionally biased region" description="Basic and acidic residues" evidence="3">
    <location>
        <begin position="11"/>
        <end position="23"/>
    </location>
</feature>
<dbReference type="PANTHER" id="PTHR37042:SF4">
    <property type="entry name" value="OUTER MEMBRANE PROTEIN RV1973"/>
    <property type="match status" value="1"/>
</dbReference>
<evidence type="ECO:0000313" key="5">
    <source>
        <dbReference type="EMBL" id="AIL92391.1"/>
    </source>
</evidence>
<keyword evidence="4" id="KW-0812">Transmembrane</keyword>
<comment type="subcellular location">
    <subcellularLocation>
        <location evidence="1">Membrane</location>
    </subcellularLocation>
</comment>
<accession>A0A088DJA8</accession>
<proteinExistence type="predicted"/>
<evidence type="ECO:0008006" key="6">
    <source>
        <dbReference type="Google" id="ProtNLM"/>
    </source>
</evidence>
<feature type="region of interest" description="Disordered" evidence="3">
    <location>
        <begin position="1"/>
        <end position="110"/>
    </location>
</feature>
<dbReference type="AlphaFoldDB" id="A0A088DJA8"/>
<feature type="compositionally biased region" description="Basic residues" evidence="3">
    <location>
        <begin position="1"/>
        <end position="10"/>
    </location>
</feature>
<dbReference type="RefSeq" id="WP_062892185.1">
    <property type="nucleotide sequence ID" value="NZ_LMVW01000151.1"/>
</dbReference>
<feature type="compositionally biased region" description="Basic and acidic residues" evidence="3">
    <location>
        <begin position="40"/>
        <end position="49"/>
    </location>
</feature>
<evidence type="ECO:0000256" key="1">
    <source>
        <dbReference type="ARBA" id="ARBA00004370"/>
    </source>
</evidence>
<sequence>MATKLSKRTNHKDVFDTITEHGDGPAAEDTQAITDSDDSETSKTADRAPDAATTATAPADTDTDDRSGAATRGVRRLFTRRTRDEPVPVESTGDDTGDAETHDGPPSPRKRWLHYTLTGVIILIFVAALGLSGYLGWQDKQQKDIDNAGRAALSSAQRFAVTLTSIDTSSVDQNFTQVVDGSTGEFKDMYSQSASQLRQVLIDNKAMSKGTIIDSAVKSASKTKVDVVLFVDQWITNVASPQPRLDRSRVAMTMELVNGRWLASKVELK</sequence>
<feature type="transmembrane region" description="Helical" evidence="4">
    <location>
        <begin position="112"/>
        <end position="137"/>
    </location>
</feature>
<dbReference type="PANTHER" id="PTHR37042">
    <property type="entry name" value="OUTER MEMBRANE PROTEIN RV1973"/>
    <property type="match status" value="1"/>
</dbReference>
<evidence type="ECO:0000256" key="4">
    <source>
        <dbReference type="SAM" id="Phobius"/>
    </source>
</evidence>
<reference evidence="5" key="1">
    <citation type="journal article" date="2014" name="FEBS Lett.">
        <title>Identification and comparative analysis of a genomic island in Mycobacterium avium subsp. hominissuis.</title>
        <authorList>
            <person name="Lahiri A."/>
            <person name="Sanchini A."/>
            <person name="Semmler T."/>
            <person name="Schafer H."/>
            <person name="Lewin A."/>
        </authorList>
    </citation>
    <scope>NUCLEOTIDE SEQUENCE</scope>
    <source>
        <strain evidence="5">2721</strain>
    </source>
</reference>
<name>A0A088DJA8_MYCAV</name>
<organism evidence="5">
    <name type="scientific">Mycobacterium avium subsp. hominissuis</name>
    <dbReference type="NCBI Taxonomy" id="439334"/>
    <lineage>
        <taxon>Bacteria</taxon>
        <taxon>Bacillati</taxon>
        <taxon>Actinomycetota</taxon>
        <taxon>Actinomycetes</taxon>
        <taxon>Mycobacteriales</taxon>
        <taxon>Mycobacteriaceae</taxon>
        <taxon>Mycobacterium</taxon>
        <taxon>Mycobacterium avium complex (MAC)</taxon>
    </lineage>
</organism>
<dbReference type="EMBL" id="KM105871">
    <property type="protein sequence ID" value="AIL92391.1"/>
    <property type="molecule type" value="Genomic_DNA"/>
</dbReference>
<protein>
    <recommendedName>
        <fullName evidence="6">Mce protein</fullName>
    </recommendedName>
</protein>